<keyword evidence="7" id="KW-0998">Cell outer membrane</keyword>
<feature type="domain" description="Secretin/TonB short N-terminal" evidence="11">
    <location>
        <begin position="306"/>
        <end position="354"/>
    </location>
</feature>
<feature type="chain" id="PRO_5022802694" evidence="10">
    <location>
        <begin position="21"/>
        <end position="745"/>
    </location>
</feature>
<accession>A0A5B8CPV5</accession>
<dbReference type="AlphaFoldDB" id="A0A5B8CPV5"/>
<evidence type="ECO:0000256" key="10">
    <source>
        <dbReference type="SAM" id="SignalP"/>
    </source>
</evidence>
<dbReference type="InterPro" id="IPR011662">
    <property type="entry name" value="Secretin/TonB_short_N"/>
</dbReference>
<dbReference type="PANTHER" id="PTHR30604:SF1">
    <property type="entry name" value="DNA UTILIZATION PROTEIN HOFQ"/>
    <property type="match status" value="1"/>
</dbReference>
<dbReference type="Proteomes" id="UP000311008">
    <property type="component" value="Chromosome"/>
</dbReference>
<dbReference type="InterPro" id="IPR021731">
    <property type="entry name" value="AMIN_dom"/>
</dbReference>
<dbReference type="Gene3D" id="3.30.1370.120">
    <property type="match status" value="1"/>
</dbReference>
<dbReference type="Gene3D" id="2.60.40.3470">
    <property type="match status" value="1"/>
</dbReference>
<reference evidence="13" key="1">
    <citation type="journal article" date="2019" name="ISME J.">
        <title>Evolution in action: habitat transition from sediment to the pelagial leads to genome streamlining in Methylophilaceae.</title>
        <authorList>
            <person name="Salcher M."/>
            <person name="Schaefle D."/>
            <person name="Kaspar M."/>
            <person name="Neuenschwander S.M."/>
            <person name="Ghai R."/>
        </authorList>
    </citation>
    <scope>NUCLEOTIDE SEQUENCE [LARGE SCALE GENOMIC DNA]</scope>
    <source>
        <strain evidence="13">MMS-M-51</strain>
    </source>
</reference>
<keyword evidence="4 10" id="KW-0732">Signal</keyword>
<dbReference type="OrthoDB" id="9779724at2"/>
<evidence type="ECO:0000256" key="6">
    <source>
        <dbReference type="ARBA" id="ARBA00023136"/>
    </source>
</evidence>
<dbReference type="InterPro" id="IPR013355">
    <property type="entry name" value="Pilus_4_PilQ"/>
</dbReference>
<comment type="subcellular location">
    <subcellularLocation>
        <location evidence="9">Cell outer membrane</location>
    </subcellularLocation>
    <subcellularLocation>
        <location evidence="1">Membrane</location>
    </subcellularLocation>
</comment>
<keyword evidence="6" id="KW-0472">Membrane</keyword>
<keyword evidence="2 9" id="KW-0813">Transport</keyword>
<evidence type="ECO:0000256" key="4">
    <source>
        <dbReference type="ARBA" id="ARBA00022729"/>
    </source>
</evidence>
<evidence type="ECO:0000256" key="8">
    <source>
        <dbReference type="RuleBase" id="RU004003"/>
    </source>
</evidence>
<keyword evidence="3" id="KW-0812">Transmembrane</keyword>
<keyword evidence="13" id="KW-1185">Reference proteome</keyword>
<dbReference type="InterPro" id="IPR051808">
    <property type="entry name" value="Type_IV_pilus_biogenesis"/>
</dbReference>
<dbReference type="PANTHER" id="PTHR30604">
    <property type="entry name" value="PROTEIN TRANSPORT PROTEIN HOFQ"/>
    <property type="match status" value="1"/>
</dbReference>
<feature type="signal peptide" evidence="10">
    <location>
        <begin position="1"/>
        <end position="20"/>
    </location>
</feature>
<dbReference type="Pfam" id="PF21305">
    <property type="entry name" value="type_II_gspD_N0"/>
    <property type="match status" value="1"/>
</dbReference>
<dbReference type="InterPro" id="IPR001775">
    <property type="entry name" value="GspD/PilQ"/>
</dbReference>
<proteinExistence type="inferred from homology"/>
<gene>
    <name evidence="12" type="ORF">FIU01_00565</name>
</gene>
<protein>
    <submittedName>
        <fullName evidence="12">Type IV pilus secretin PilQ</fullName>
    </submittedName>
</protein>
<evidence type="ECO:0000313" key="12">
    <source>
        <dbReference type="EMBL" id="QDC43160.1"/>
    </source>
</evidence>
<evidence type="ECO:0000313" key="13">
    <source>
        <dbReference type="Proteomes" id="UP000311008"/>
    </source>
</evidence>
<dbReference type="InterPro" id="IPR038591">
    <property type="entry name" value="NolW-like_sf"/>
</dbReference>
<dbReference type="Pfam" id="PF00263">
    <property type="entry name" value="Secretin"/>
    <property type="match status" value="1"/>
</dbReference>
<keyword evidence="5" id="KW-0653">Protein transport</keyword>
<evidence type="ECO:0000256" key="5">
    <source>
        <dbReference type="ARBA" id="ARBA00022927"/>
    </source>
</evidence>
<dbReference type="GO" id="GO:0009279">
    <property type="term" value="C:cell outer membrane"/>
    <property type="evidence" value="ECO:0007669"/>
    <property type="project" value="UniProtKB-SubCell"/>
</dbReference>
<evidence type="ECO:0000256" key="3">
    <source>
        <dbReference type="ARBA" id="ARBA00022692"/>
    </source>
</evidence>
<dbReference type="SMART" id="SM00965">
    <property type="entry name" value="STN"/>
    <property type="match status" value="1"/>
</dbReference>
<dbReference type="GO" id="GO:0009306">
    <property type="term" value="P:protein secretion"/>
    <property type="evidence" value="ECO:0007669"/>
    <property type="project" value="InterPro"/>
</dbReference>
<dbReference type="KEGG" id="mmec:FIU01_00565"/>
<evidence type="ECO:0000256" key="1">
    <source>
        <dbReference type="ARBA" id="ARBA00004370"/>
    </source>
</evidence>
<dbReference type="InterPro" id="IPR004846">
    <property type="entry name" value="T2SS/T3SS_dom"/>
</dbReference>
<evidence type="ECO:0000256" key="9">
    <source>
        <dbReference type="RuleBase" id="RU004004"/>
    </source>
</evidence>
<comment type="similarity">
    <text evidence="8">Belongs to the bacterial secretin family.</text>
</comment>
<dbReference type="NCBIfam" id="TIGR02515">
    <property type="entry name" value="IV_pilus_PilQ"/>
    <property type="match status" value="1"/>
</dbReference>
<sequence length="745" mass="79900">MMKKLSDLVTRMALFAVALTSPLLGMTAELPTNNNQLQAVEVTALPGGRLNVQLQMAHPLATTPLSFTLSNPPRIVFDIPNATNATGKNVLPINQGVLKSVQVAQASDRSRVVLNLSKPVQHALQLQDQSLMVGLTQEGAEVPVAAVAAKRFSEQEVAAGHKINKIDFVRGKNGEGRILVDLSDSRVGVNVRNAGKTVVIDFADTELPEALQRRLNVTNFNTPVLYVDALRHHHQAQIVIEPQGDWEQSAYQTDRRLVVDIRPLPKDPNKLIQGSKQGYAGEKLSLNFQRVDVRDVLKVIADFTGKNIVVSDAVSGSVTIGLKDVPWDQALDVIMKSKGLDMRVNGSVISIAPAEEFAAKEKAQLTAEAERETLETLRTEVFSLKYQKAMDFRNMLLGGGGTSAGGNAPSMSGGSTAGRMNRILSQRGSVTFDARTNTIFIQDTPRKLEEIQTIINKVDVPVKQVMIESRMVIASNTFSKALGARFGISQTGTPGSNTNLSVGGTLGNKATAFTAPTTAGGNGTFTLGTQGGTVQSATLGNYTVSSNGQPDLMSNLPVTNAYGGIALSLLKLSANMLLNLELSALEADARGKVISSPRVTTANQQKARIAQGVEIPYQTSTSSGATAVSFKRAELSLEVTPQITPDQKIIMDLDVRKDSKGEETSGGVAINTQNVQTQVLVGNGETVVLGGIYEQVSRKSTDKVPFFGDLPVVGYAFKRNTRQEDKTELLIFITPKVMDESLALN</sequence>
<dbReference type="Gene3D" id="2.60.40.3500">
    <property type="match status" value="1"/>
</dbReference>
<dbReference type="RefSeq" id="WP_140001954.1">
    <property type="nucleotide sequence ID" value="NZ_CP040946.1"/>
</dbReference>
<organism evidence="12 13">
    <name type="scientific">Methylophilus medardicus</name>
    <dbReference type="NCBI Taxonomy" id="2588534"/>
    <lineage>
        <taxon>Bacteria</taxon>
        <taxon>Pseudomonadati</taxon>
        <taxon>Pseudomonadota</taxon>
        <taxon>Betaproteobacteria</taxon>
        <taxon>Nitrosomonadales</taxon>
        <taxon>Methylophilaceae</taxon>
        <taxon>Methylophilus</taxon>
    </lineage>
</organism>
<evidence type="ECO:0000256" key="7">
    <source>
        <dbReference type="ARBA" id="ARBA00023237"/>
    </source>
</evidence>
<name>A0A5B8CPV5_9PROT</name>
<dbReference type="PRINTS" id="PR00811">
    <property type="entry name" value="BCTERIALGSPD"/>
</dbReference>
<dbReference type="EMBL" id="CP040946">
    <property type="protein sequence ID" value="QDC43160.1"/>
    <property type="molecule type" value="Genomic_DNA"/>
</dbReference>
<dbReference type="Pfam" id="PF11741">
    <property type="entry name" value="AMIN"/>
    <property type="match status" value="2"/>
</dbReference>
<dbReference type="Gene3D" id="3.30.1370.130">
    <property type="match status" value="1"/>
</dbReference>
<evidence type="ECO:0000256" key="2">
    <source>
        <dbReference type="ARBA" id="ARBA00022448"/>
    </source>
</evidence>
<evidence type="ECO:0000259" key="11">
    <source>
        <dbReference type="SMART" id="SM00965"/>
    </source>
</evidence>
<dbReference type="Pfam" id="PF03958">
    <property type="entry name" value="Secretin_N"/>
    <property type="match status" value="1"/>
</dbReference>
<dbReference type="InterPro" id="IPR049371">
    <property type="entry name" value="GspD-like_N0"/>
</dbReference>
<dbReference type="InterPro" id="IPR005644">
    <property type="entry name" value="NolW-like"/>
</dbReference>